<evidence type="ECO:0000256" key="6">
    <source>
        <dbReference type="ARBA" id="ARBA00012557"/>
    </source>
</evidence>
<gene>
    <name evidence="22" type="primary">LOC106054629</name>
</gene>
<dbReference type="FunFam" id="3.90.550.50:FF:000017">
    <property type="entry name" value="Glycoprotein-N-acetylgalactosamine 3-beta-galactosyltransferase 1"/>
    <property type="match status" value="1"/>
</dbReference>
<comment type="subunit">
    <text evidence="5">Homodimer; disulfide-linked.</text>
</comment>
<protein>
    <recommendedName>
        <fullName evidence="18">Glycoprotein-N-acetylgalactosamine 3-beta-galactosyltransferase 1</fullName>
        <ecNumber evidence="6">2.4.1.122</ecNumber>
    </recommendedName>
</protein>
<keyword evidence="7" id="KW-0328">Glycosyltransferase</keyword>
<evidence type="ECO:0000256" key="9">
    <source>
        <dbReference type="ARBA" id="ARBA00022692"/>
    </source>
</evidence>
<evidence type="ECO:0000256" key="2">
    <source>
        <dbReference type="ARBA" id="ARBA00004606"/>
    </source>
</evidence>
<keyword evidence="17" id="KW-0464">Manganese</keyword>
<keyword evidence="13" id="KW-1133">Transmembrane helix</keyword>
<dbReference type="OMA" id="YINANAM"/>
<comment type="similarity">
    <text evidence="4">Belongs to the glycosyltransferase 31 family. Beta3-Gal-T subfamily.</text>
</comment>
<dbReference type="OrthoDB" id="414175at2759"/>
<reference evidence="22" key="1">
    <citation type="submission" date="2025-08" db="UniProtKB">
        <authorList>
            <consortium name="RefSeq"/>
        </authorList>
    </citation>
    <scope>IDENTIFICATION</scope>
</reference>
<evidence type="ECO:0000256" key="5">
    <source>
        <dbReference type="ARBA" id="ARBA00011748"/>
    </source>
</evidence>
<evidence type="ECO:0000256" key="19">
    <source>
        <dbReference type="ARBA" id="ARBA00059245"/>
    </source>
</evidence>
<comment type="function">
    <text evidence="19">Glycosyltransferase that generates the core 1 O-glycan Gal-beta1-3GalNAc-alpha1-Ser/Thr (T antigen), which is a precursor for many extended O-glycans in glycoproteins.</text>
</comment>
<dbReference type="GeneID" id="106054629"/>
<dbReference type="EC" id="2.4.1.122" evidence="6"/>
<keyword evidence="12" id="KW-0735">Signal-anchor</keyword>
<evidence type="ECO:0000259" key="20">
    <source>
        <dbReference type="Pfam" id="PF02434"/>
    </source>
</evidence>
<comment type="subcellular location">
    <subcellularLocation>
        <location evidence="2">Membrane</location>
        <topology evidence="2">Single-pass type II membrane protein</topology>
    </subcellularLocation>
</comment>
<keyword evidence="10" id="KW-0479">Metal-binding</keyword>
<evidence type="ECO:0000256" key="12">
    <source>
        <dbReference type="ARBA" id="ARBA00022968"/>
    </source>
</evidence>
<keyword evidence="8" id="KW-0808">Transferase</keyword>
<evidence type="ECO:0000256" key="17">
    <source>
        <dbReference type="ARBA" id="ARBA00023211"/>
    </source>
</evidence>
<evidence type="ECO:0000256" key="7">
    <source>
        <dbReference type="ARBA" id="ARBA00022676"/>
    </source>
</evidence>
<evidence type="ECO:0000256" key="14">
    <source>
        <dbReference type="ARBA" id="ARBA00023136"/>
    </source>
</evidence>
<keyword evidence="14" id="KW-0472">Membrane</keyword>
<comment type="cofactor">
    <cofactor evidence="1">
        <name>Mn(2+)</name>
        <dbReference type="ChEBI" id="CHEBI:29035"/>
    </cofactor>
</comment>
<feature type="domain" description="Fringe-like glycosyltransferase" evidence="20">
    <location>
        <begin position="115"/>
        <end position="274"/>
    </location>
</feature>
<evidence type="ECO:0000256" key="15">
    <source>
        <dbReference type="ARBA" id="ARBA00023157"/>
    </source>
</evidence>
<dbReference type="Gene3D" id="3.90.550.50">
    <property type="match status" value="1"/>
</dbReference>
<dbReference type="GO" id="GO:0030145">
    <property type="term" value="F:manganese ion binding"/>
    <property type="evidence" value="ECO:0007669"/>
    <property type="project" value="UniProtKB-ARBA"/>
</dbReference>
<dbReference type="Pfam" id="PF02434">
    <property type="entry name" value="Fringe"/>
    <property type="match status" value="1"/>
</dbReference>
<organism evidence="21 22">
    <name type="scientific">Biomphalaria glabrata</name>
    <name type="common">Bloodfluke planorb</name>
    <name type="synonym">Freshwater snail</name>
    <dbReference type="NCBI Taxonomy" id="6526"/>
    <lineage>
        <taxon>Eukaryota</taxon>
        <taxon>Metazoa</taxon>
        <taxon>Spiralia</taxon>
        <taxon>Lophotrochozoa</taxon>
        <taxon>Mollusca</taxon>
        <taxon>Gastropoda</taxon>
        <taxon>Heterobranchia</taxon>
        <taxon>Euthyneura</taxon>
        <taxon>Panpulmonata</taxon>
        <taxon>Hygrophila</taxon>
        <taxon>Lymnaeoidea</taxon>
        <taxon>Planorbidae</taxon>
        <taxon>Biomphalaria</taxon>
    </lineage>
</organism>
<dbReference type="PANTHER" id="PTHR23033">
    <property type="entry name" value="BETA1,3-GALACTOSYLTRANSFERASE"/>
    <property type="match status" value="1"/>
</dbReference>
<dbReference type="RefSeq" id="XP_055873728.1">
    <property type="nucleotide sequence ID" value="XM_056017753.1"/>
</dbReference>
<comment type="pathway">
    <text evidence="3">Protein modification; protein glycosylation.</text>
</comment>
<evidence type="ECO:0000256" key="4">
    <source>
        <dbReference type="ARBA" id="ARBA00006462"/>
    </source>
</evidence>
<dbReference type="GO" id="GO:0000166">
    <property type="term" value="F:nucleotide binding"/>
    <property type="evidence" value="ECO:0007669"/>
    <property type="project" value="UniProtKB-KW"/>
</dbReference>
<sequence>MSQKFMFFAGLSLGLSVSVVYQIYCGIQGFDGLQITALLPSVVRNTVKFSFLENTSSPLGATEIIMQANRVIKTTTPSMLLLQGDDTIAQSLYTKVKVACWILTSPSNLDRKAIYVKNTWSRKCTFVLFMSSVRNDSFPTVGLNTSEGRGHLTAKTMKAFQYLYDNHFDDADWFMKADDDTYVIMENLRYFLSDEDPSQPIYFGQKLKPYIKMGYASGGAGYVISKESLRRFGLRGDNYTRTCKADTGHEDVEIARCMESLGVKLKPTFDNMNRHRFHFTSPEVYLRAKFSDQWKTVFDPEQGRSGIENISNYAITFHYVSGSKMHDLEFYIYHLRPYGILNLPLNLNVKNSSEID</sequence>
<evidence type="ECO:0000256" key="16">
    <source>
        <dbReference type="ARBA" id="ARBA00023180"/>
    </source>
</evidence>
<evidence type="ECO:0000256" key="8">
    <source>
        <dbReference type="ARBA" id="ARBA00022679"/>
    </source>
</evidence>
<keyword evidence="15" id="KW-1015">Disulfide bond</keyword>
<dbReference type="GO" id="GO:0016020">
    <property type="term" value="C:membrane"/>
    <property type="evidence" value="ECO:0007669"/>
    <property type="project" value="UniProtKB-SubCell"/>
</dbReference>
<evidence type="ECO:0000256" key="3">
    <source>
        <dbReference type="ARBA" id="ARBA00004922"/>
    </source>
</evidence>
<keyword evidence="9" id="KW-0812">Transmembrane</keyword>
<evidence type="ECO:0000313" key="22">
    <source>
        <dbReference type="RefSeq" id="XP_055873728.1"/>
    </source>
</evidence>
<keyword evidence="11" id="KW-0547">Nucleotide-binding</keyword>
<dbReference type="InterPro" id="IPR003378">
    <property type="entry name" value="Fringe-like_glycosylTrfase"/>
</dbReference>
<accession>A0A9W2ZFL4</accession>
<proteinExistence type="inferred from homology"/>
<dbReference type="Proteomes" id="UP001165740">
    <property type="component" value="Chromosome 18"/>
</dbReference>
<dbReference type="AlphaFoldDB" id="A0A9W2ZFL4"/>
<dbReference type="PANTHER" id="PTHR23033:SF14">
    <property type="entry name" value="GLYCOPROTEIN-N-ACETYLGALACTOSAMINE 3-BETA-GALACTOSYLTRANSFERASE 1-RELATED"/>
    <property type="match status" value="1"/>
</dbReference>
<evidence type="ECO:0000256" key="10">
    <source>
        <dbReference type="ARBA" id="ARBA00022723"/>
    </source>
</evidence>
<evidence type="ECO:0000256" key="13">
    <source>
        <dbReference type="ARBA" id="ARBA00022989"/>
    </source>
</evidence>
<evidence type="ECO:0000313" key="21">
    <source>
        <dbReference type="Proteomes" id="UP001165740"/>
    </source>
</evidence>
<evidence type="ECO:0000256" key="11">
    <source>
        <dbReference type="ARBA" id="ARBA00022741"/>
    </source>
</evidence>
<evidence type="ECO:0000256" key="1">
    <source>
        <dbReference type="ARBA" id="ARBA00001936"/>
    </source>
</evidence>
<keyword evidence="16" id="KW-0325">Glycoprotein</keyword>
<name>A0A9W2ZFL4_BIOGL</name>
<keyword evidence="21" id="KW-1185">Reference proteome</keyword>
<dbReference type="InterPro" id="IPR026050">
    <property type="entry name" value="C1GALT1/C1GALT1_chp1"/>
</dbReference>
<evidence type="ECO:0000256" key="18">
    <source>
        <dbReference type="ARBA" id="ARBA00040898"/>
    </source>
</evidence>
<dbReference type="GO" id="GO:0016263">
    <property type="term" value="F:glycoprotein-N-acetylgalactosamine 3-beta-galactosyltransferase activity"/>
    <property type="evidence" value="ECO:0007669"/>
    <property type="project" value="UniProtKB-EC"/>
</dbReference>